<dbReference type="RefSeq" id="WP_006440657.1">
    <property type="nucleotide sequence ID" value="NZ_DS995358.1"/>
</dbReference>
<keyword evidence="1" id="KW-0378">Hydrolase</keyword>
<dbReference type="eggNOG" id="COG4570">
    <property type="taxonomic scope" value="Bacteria"/>
</dbReference>
<dbReference type="Proteomes" id="UP000003178">
    <property type="component" value="Unassembled WGS sequence"/>
</dbReference>
<reference evidence="1 2" key="2">
    <citation type="submission" date="2008-10" db="EMBL/GenBank/DDBJ databases">
        <title>Draft genome sequence of Clostridium hiranonis (DSM 13275).</title>
        <authorList>
            <person name="Sudarsanam P."/>
            <person name="Ley R."/>
            <person name="Guruge J."/>
            <person name="Turnbaugh P.J."/>
            <person name="Mahowald M."/>
            <person name="Liep D."/>
            <person name="Gordon J."/>
        </authorList>
    </citation>
    <scope>NUCLEOTIDE SEQUENCE [LARGE SCALE GENOMIC DNA]</scope>
    <source>
        <strain evidence="1 2">DSM 13275</strain>
    </source>
</reference>
<keyword evidence="2" id="KW-1185">Reference proteome</keyword>
<dbReference type="SUPFAM" id="SSF103084">
    <property type="entry name" value="Holliday junction resolvase RusA"/>
    <property type="match status" value="1"/>
</dbReference>
<dbReference type="Gene3D" id="3.30.1330.70">
    <property type="entry name" value="Holliday junction resolvase RusA"/>
    <property type="match status" value="1"/>
</dbReference>
<comment type="caution">
    <text evidence="1">The sequence shown here is derived from an EMBL/GenBank/DDBJ whole genome shotgun (WGS) entry which is preliminary data.</text>
</comment>
<protein>
    <submittedName>
        <fullName evidence="1">Crossover junction endodeoxyribonuclease RusA</fullName>
        <ecNumber evidence="1">3.1.22.4</ecNumber>
    </submittedName>
</protein>
<dbReference type="InterPro" id="IPR008822">
    <property type="entry name" value="Endonuclease_RusA-like"/>
</dbReference>
<evidence type="ECO:0000313" key="2">
    <source>
        <dbReference type="Proteomes" id="UP000003178"/>
    </source>
</evidence>
<name>B6G0Y9_PEPHT</name>
<reference evidence="1 2" key="1">
    <citation type="submission" date="2008-09" db="EMBL/GenBank/DDBJ databases">
        <authorList>
            <person name="Fulton L."/>
            <person name="Clifton S."/>
            <person name="Fulton B."/>
            <person name="Xu J."/>
            <person name="Minx P."/>
            <person name="Pepin K.H."/>
            <person name="Johnson M."/>
            <person name="Thiruvilangam P."/>
            <person name="Bhonagiri V."/>
            <person name="Nash W.E."/>
            <person name="Mardis E.R."/>
            <person name="Wilson R.K."/>
        </authorList>
    </citation>
    <scope>NUCLEOTIDE SEQUENCE [LARGE SCALE GENOMIC DNA]</scope>
    <source>
        <strain evidence="1 2">DSM 13275</strain>
    </source>
</reference>
<dbReference type="HOGENOM" id="CLU_124338_1_1_9"/>
<dbReference type="GO" id="GO:0006281">
    <property type="term" value="P:DNA repair"/>
    <property type="evidence" value="ECO:0007669"/>
    <property type="project" value="InterPro"/>
</dbReference>
<dbReference type="GO" id="GO:0000287">
    <property type="term" value="F:magnesium ion binding"/>
    <property type="evidence" value="ECO:0007669"/>
    <property type="project" value="InterPro"/>
</dbReference>
<dbReference type="GO" id="GO:0006310">
    <property type="term" value="P:DNA recombination"/>
    <property type="evidence" value="ECO:0007669"/>
    <property type="project" value="InterPro"/>
</dbReference>
<gene>
    <name evidence="1" type="primary">rusA</name>
    <name evidence="1" type="ORF">CLOHIR_01795</name>
</gene>
<accession>B6G0Y9</accession>
<dbReference type="GO" id="GO:0016787">
    <property type="term" value="F:hydrolase activity"/>
    <property type="evidence" value="ECO:0007669"/>
    <property type="project" value="UniProtKB-KW"/>
</dbReference>
<dbReference type="AlphaFoldDB" id="B6G0Y9"/>
<proteinExistence type="predicted"/>
<organism evidence="1 2">
    <name type="scientific">Peptacetobacter hiranonis (strain DSM 13275 / JCM 10541 / KCTC 15199 / TO-931)</name>
    <name type="common">Clostridium hiranonis</name>
    <dbReference type="NCBI Taxonomy" id="500633"/>
    <lineage>
        <taxon>Bacteria</taxon>
        <taxon>Bacillati</taxon>
        <taxon>Bacillota</taxon>
        <taxon>Clostridia</taxon>
        <taxon>Peptostreptococcales</taxon>
        <taxon>Peptostreptococcaceae</taxon>
        <taxon>Peptacetobacter</taxon>
    </lineage>
</organism>
<dbReference type="OrthoDB" id="2087700at2"/>
<dbReference type="InterPro" id="IPR036614">
    <property type="entry name" value="RusA-like_sf"/>
</dbReference>
<dbReference type="Pfam" id="PF05866">
    <property type="entry name" value="RusA"/>
    <property type="match status" value="1"/>
</dbReference>
<dbReference type="EMBL" id="ABWP01000070">
    <property type="protein sequence ID" value="EEA84564.1"/>
    <property type="molecule type" value="Genomic_DNA"/>
</dbReference>
<sequence length="134" mass="15551">MIKLVIPGRPISKSNFKLHNVNGQAWMPAKGKYSKYLAYENMIAGYVNQQYQGEQIEENLITVMKLYFPNKKMGDLHNYPKSICDGLEKSGIIKNDKQLKPVMLFDFIDKENPRVEIELYPASEYAIEYNIVKK</sequence>
<evidence type="ECO:0000313" key="1">
    <source>
        <dbReference type="EMBL" id="EEA84564.1"/>
    </source>
</evidence>
<dbReference type="STRING" id="500633.CLOHIR_01795"/>
<dbReference type="EC" id="3.1.22.4" evidence="1"/>